<dbReference type="PANTHER" id="PTHR30373">
    <property type="entry name" value="UPF0603 PROTEIN YGCG"/>
    <property type="match status" value="1"/>
</dbReference>
<feature type="domain" description="TPM" evidence="1">
    <location>
        <begin position="13"/>
        <end position="130"/>
    </location>
</feature>
<proteinExistence type="predicted"/>
<evidence type="ECO:0000259" key="1">
    <source>
        <dbReference type="Pfam" id="PF04536"/>
    </source>
</evidence>
<dbReference type="InterPro" id="IPR007621">
    <property type="entry name" value="TPM_dom"/>
</dbReference>
<name>A0ABP8L5Q5_9BACT</name>
<dbReference type="Pfam" id="PF04536">
    <property type="entry name" value="TPM_phosphatase"/>
    <property type="match status" value="1"/>
</dbReference>
<comment type="caution">
    <text evidence="2">The sequence shown here is derived from an EMBL/GenBank/DDBJ whole genome shotgun (WGS) entry which is preliminary data.</text>
</comment>
<keyword evidence="3" id="KW-1185">Reference proteome</keyword>
<dbReference type="PANTHER" id="PTHR30373:SF8">
    <property type="entry name" value="BLL7265 PROTEIN"/>
    <property type="match status" value="1"/>
</dbReference>
<protein>
    <submittedName>
        <fullName evidence="2">TPM domain-containing protein</fullName>
    </submittedName>
</protein>
<gene>
    <name evidence="2" type="ORF">GCM10023188_00480</name>
</gene>
<reference evidence="3" key="1">
    <citation type="journal article" date="2019" name="Int. J. Syst. Evol. Microbiol.">
        <title>The Global Catalogue of Microorganisms (GCM) 10K type strain sequencing project: providing services to taxonomists for standard genome sequencing and annotation.</title>
        <authorList>
            <consortium name="The Broad Institute Genomics Platform"/>
            <consortium name="The Broad Institute Genome Sequencing Center for Infectious Disease"/>
            <person name="Wu L."/>
            <person name="Ma J."/>
        </authorList>
    </citation>
    <scope>NUCLEOTIDE SEQUENCE [LARGE SCALE GENOMIC DNA]</scope>
    <source>
        <strain evidence="3">JCM 17926</strain>
    </source>
</reference>
<dbReference type="EMBL" id="BAABHC010000001">
    <property type="protein sequence ID" value="GAA4422649.1"/>
    <property type="molecule type" value="Genomic_DNA"/>
</dbReference>
<dbReference type="Proteomes" id="UP001500552">
    <property type="component" value="Unassembled WGS sequence"/>
</dbReference>
<dbReference type="Gene3D" id="3.10.310.50">
    <property type="match status" value="1"/>
</dbReference>
<sequence>MNNQPPTIKFMPKDTITPDDEQKIMAAIADAEQRTSGEIRVHVESNCAGDVLDRATEVFADLHMHQTELRNGVLFYVAIEDHQFAVLGDAGINAIVPDHFWEDITAEVIRHFKQKKYADGLAKGIRMAGEQLKAHFPYSPKGDTNELSDDISFGD</sequence>
<evidence type="ECO:0000313" key="3">
    <source>
        <dbReference type="Proteomes" id="UP001500552"/>
    </source>
</evidence>
<accession>A0ABP8L5Q5</accession>
<evidence type="ECO:0000313" key="2">
    <source>
        <dbReference type="EMBL" id="GAA4422649.1"/>
    </source>
</evidence>
<organism evidence="2 3">
    <name type="scientific">Pontibacter saemangeumensis</name>
    <dbReference type="NCBI Taxonomy" id="1084525"/>
    <lineage>
        <taxon>Bacteria</taxon>
        <taxon>Pseudomonadati</taxon>
        <taxon>Bacteroidota</taxon>
        <taxon>Cytophagia</taxon>
        <taxon>Cytophagales</taxon>
        <taxon>Hymenobacteraceae</taxon>
        <taxon>Pontibacter</taxon>
    </lineage>
</organism>